<proteinExistence type="predicted"/>
<evidence type="ECO:0000256" key="3">
    <source>
        <dbReference type="ARBA" id="ARBA00023004"/>
    </source>
</evidence>
<keyword evidence="1 4" id="KW-0349">Heme</keyword>
<gene>
    <name evidence="7" type="primary">norC</name>
    <name evidence="7" type="ORF">DEAC_c25780</name>
</gene>
<evidence type="ECO:0000313" key="8">
    <source>
        <dbReference type="Proteomes" id="UP000036356"/>
    </source>
</evidence>
<dbReference type="SUPFAM" id="SSF46626">
    <property type="entry name" value="Cytochrome c"/>
    <property type="match status" value="1"/>
</dbReference>
<dbReference type="Proteomes" id="UP000036356">
    <property type="component" value="Unassembled WGS sequence"/>
</dbReference>
<comment type="caution">
    <text evidence="7">The sequence shown here is derived from an EMBL/GenBank/DDBJ whole genome shotgun (WGS) entry which is preliminary data.</text>
</comment>
<feature type="transmembrane region" description="Helical" evidence="5">
    <location>
        <begin position="31"/>
        <end position="49"/>
    </location>
</feature>
<protein>
    <submittedName>
        <fullName evidence="7">Nitric oxide reductase subunit C</fullName>
    </submittedName>
</protein>
<dbReference type="GO" id="GO:0046872">
    <property type="term" value="F:metal ion binding"/>
    <property type="evidence" value="ECO:0007669"/>
    <property type="project" value="UniProtKB-KW"/>
</dbReference>
<organism evidence="7 8">
    <name type="scientific">Desulfosporosinus acididurans</name>
    <dbReference type="NCBI Taxonomy" id="476652"/>
    <lineage>
        <taxon>Bacteria</taxon>
        <taxon>Bacillati</taxon>
        <taxon>Bacillota</taxon>
        <taxon>Clostridia</taxon>
        <taxon>Eubacteriales</taxon>
        <taxon>Desulfitobacteriaceae</taxon>
        <taxon>Desulfosporosinus</taxon>
    </lineage>
</organism>
<keyword evidence="5" id="KW-1133">Transmembrane helix</keyword>
<dbReference type="AlphaFoldDB" id="A0A0J1IL77"/>
<dbReference type="EMBL" id="LDZY01000008">
    <property type="protein sequence ID" value="KLU65441.1"/>
    <property type="molecule type" value="Genomic_DNA"/>
</dbReference>
<dbReference type="PROSITE" id="PS51007">
    <property type="entry name" value="CYTC"/>
    <property type="match status" value="1"/>
</dbReference>
<dbReference type="Pfam" id="PF00034">
    <property type="entry name" value="Cytochrom_C"/>
    <property type="match status" value="1"/>
</dbReference>
<dbReference type="InterPro" id="IPR036909">
    <property type="entry name" value="Cyt_c-like_dom_sf"/>
</dbReference>
<dbReference type="Gene3D" id="1.10.760.10">
    <property type="entry name" value="Cytochrome c-like domain"/>
    <property type="match status" value="1"/>
</dbReference>
<reference evidence="7 8" key="1">
    <citation type="submission" date="2015-06" db="EMBL/GenBank/DDBJ databases">
        <title>Draft genome of the moderately acidophilic sulfate reducer Candidatus Desulfosporosinus acididurans strain M1.</title>
        <authorList>
            <person name="Poehlein A."/>
            <person name="Petzsch P."/>
            <person name="Johnson B.D."/>
            <person name="Schloemann M."/>
            <person name="Daniel R."/>
            <person name="Muehling M."/>
        </authorList>
    </citation>
    <scope>NUCLEOTIDE SEQUENCE [LARGE SCALE GENOMIC DNA]</scope>
    <source>
        <strain evidence="7 8">M1</strain>
    </source>
</reference>
<name>A0A0J1IL77_9FIRM</name>
<evidence type="ECO:0000313" key="7">
    <source>
        <dbReference type="EMBL" id="KLU65441.1"/>
    </source>
</evidence>
<keyword evidence="5" id="KW-0812">Transmembrane</keyword>
<evidence type="ECO:0000259" key="6">
    <source>
        <dbReference type="PROSITE" id="PS51007"/>
    </source>
</evidence>
<keyword evidence="8" id="KW-1185">Reference proteome</keyword>
<dbReference type="GO" id="GO:0009055">
    <property type="term" value="F:electron transfer activity"/>
    <property type="evidence" value="ECO:0007669"/>
    <property type="project" value="InterPro"/>
</dbReference>
<feature type="domain" description="Cytochrome c" evidence="6">
    <location>
        <begin position="58"/>
        <end position="138"/>
    </location>
</feature>
<accession>A0A0J1IL77</accession>
<keyword evidence="2 4" id="KW-0479">Metal-binding</keyword>
<keyword evidence="5" id="KW-0472">Membrane</keyword>
<sequence length="156" mass="17337">MGLYTFATKVNTTINHNGQNWKGKSLKMRTFLLLSSSSFALFVGIILISSRLPSPMPEQAVEGKLVWQKHNCISCHTLFGNGGYVGEDLTVITRKETPSQIVDYLMKPPVVPPNKYTHHPGLAKSDAQNLVHYLEFISTIPTLGWPPQQEKAGKES</sequence>
<evidence type="ECO:0000256" key="2">
    <source>
        <dbReference type="ARBA" id="ARBA00022723"/>
    </source>
</evidence>
<dbReference type="GO" id="GO:0020037">
    <property type="term" value="F:heme binding"/>
    <property type="evidence" value="ECO:0007669"/>
    <property type="project" value="InterPro"/>
</dbReference>
<evidence type="ECO:0000256" key="4">
    <source>
        <dbReference type="PROSITE-ProRule" id="PRU00433"/>
    </source>
</evidence>
<dbReference type="InterPro" id="IPR009056">
    <property type="entry name" value="Cyt_c-like_dom"/>
</dbReference>
<evidence type="ECO:0000256" key="5">
    <source>
        <dbReference type="SAM" id="Phobius"/>
    </source>
</evidence>
<keyword evidence="3 4" id="KW-0408">Iron</keyword>
<dbReference type="STRING" id="476652.DEAC_c25780"/>
<evidence type="ECO:0000256" key="1">
    <source>
        <dbReference type="ARBA" id="ARBA00022617"/>
    </source>
</evidence>
<dbReference type="PATRIC" id="fig|476652.3.peg.2695"/>